<name>J9XS66_9HELO</name>
<dbReference type="Pfam" id="PF01476">
    <property type="entry name" value="LysM"/>
    <property type="match status" value="1"/>
</dbReference>
<dbReference type="InterPro" id="IPR036779">
    <property type="entry name" value="LysM_dom_sf"/>
</dbReference>
<feature type="signal peptide" evidence="1">
    <location>
        <begin position="1"/>
        <end position="21"/>
    </location>
</feature>
<dbReference type="SUPFAM" id="SSF54106">
    <property type="entry name" value="LysM domain"/>
    <property type="match status" value="1"/>
</dbReference>
<evidence type="ECO:0000256" key="1">
    <source>
        <dbReference type="SAM" id="SignalP"/>
    </source>
</evidence>
<reference evidence="3" key="1">
    <citation type="submission" date="2012-07" db="EMBL/GenBank/DDBJ databases">
        <title>The Marssonina brunnea LysM effectors prevent chitin-triggered plant immunity.</title>
        <authorList>
            <person name="Jiang C."/>
            <person name="Cheng Q."/>
            <person name="Cao Y."/>
            <person name="Zhu S."/>
            <person name="Tan B."/>
            <person name="Huang M."/>
            <person name="Wu R."/>
            <person name="Zhou Y."/>
            <person name="Zhang S."/>
            <person name="Xu L."/>
        </authorList>
    </citation>
    <scope>NUCLEOTIDE SEQUENCE</scope>
    <source>
        <strain evidence="3">M6</strain>
    </source>
</reference>
<evidence type="ECO:0000259" key="2">
    <source>
        <dbReference type="PROSITE" id="PS51782"/>
    </source>
</evidence>
<keyword evidence="1" id="KW-0732">Signal</keyword>
<dbReference type="AlphaFoldDB" id="J9XS66"/>
<gene>
    <name evidence="3" type="primary">LysM22</name>
</gene>
<accession>J9XS66</accession>
<sequence length="146" mass="16103">MPFHTTTPLLLLASLLSVALAFRRTCRPDTAGALGGTGFYTMTNSDTWSNVAADFCTTVPELQAMNPDAPITTKNVIRVPCRTRQRDCARIPDTDFGYYTVVAGEILTLIAADFCSTPDRLSRMNTDFVDYDIKPGMVLKVPCDWN</sequence>
<dbReference type="PROSITE" id="PS51782">
    <property type="entry name" value="LYSM"/>
    <property type="match status" value="1"/>
</dbReference>
<feature type="domain" description="LysM" evidence="2">
    <location>
        <begin position="97"/>
        <end position="141"/>
    </location>
</feature>
<dbReference type="InterPro" id="IPR018392">
    <property type="entry name" value="LysM"/>
</dbReference>
<dbReference type="RefSeq" id="XP_007297542.1">
    <property type="nucleotide sequence ID" value="XM_007297480.1"/>
</dbReference>
<evidence type="ECO:0000313" key="3">
    <source>
        <dbReference type="EMBL" id="AFS30740.1"/>
    </source>
</evidence>
<organism evidence="3">
    <name type="scientific">Drepanopeziza brunnea f. sp. 'multigermtubi'</name>
    <dbReference type="NCBI Taxonomy" id="698441"/>
    <lineage>
        <taxon>Eukaryota</taxon>
        <taxon>Fungi</taxon>
        <taxon>Dikarya</taxon>
        <taxon>Ascomycota</taxon>
        <taxon>Pezizomycotina</taxon>
        <taxon>Leotiomycetes</taxon>
        <taxon>Helotiales</taxon>
        <taxon>Drepanopezizaceae</taxon>
        <taxon>Drepanopeziza</taxon>
    </lineage>
</organism>
<dbReference type="EMBL" id="JX294954">
    <property type="protein sequence ID" value="AFS30740.1"/>
    <property type="molecule type" value="mRNA"/>
</dbReference>
<dbReference type="SMART" id="SM00257">
    <property type="entry name" value="LysM"/>
    <property type="match status" value="2"/>
</dbReference>
<dbReference type="KEGG" id="mbe:MBM_09653"/>
<dbReference type="CDD" id="cd00118">
    <property type="entry name" value="LysM"/>
    <property type="match status" value="1"/>
</dbReference>
<proteinExistence type="evidence at transcript level"/>
<protein>
    <submittedName>
        <fullName evidence="3">LysM22p</fullName>
    </submittedName>
</protein>
<dbReference type="Gene3D" id="3.10.350.10">
    <property type="entry name" value="LysM domain"/>
    <property type="match status" value="1"/>
</dbReference>
<feature type="chain" id="PRO_5003828538" evidence="1">
    <location>
        <begin position="22"/>
        <end position="146"/>
    </location>
</feature>